<evidence type="ECO:0000313" key="1">
    <source>
        <dbReference type="EMBL" id="CAK9155765.1"/>
    </source>
</evidence>
<protein>
    <recommendedName>
        <fullName evidence="3">Secreted protein</fullName>
    </recommendedName>
</protein>
<dbReference type="AlphaFoldDB" id="A0ABC8SF65"/>
<accession>A0ABC8SF65</accession>
<dbReference type="EMBL" id="CAUOFW020002736">
    <property type="protein sequence ID" value="CAK9155765.1"/>
    <property type="molecule type" value="Genomic_DNA"/>
</dbReference>
<keyword evidence="2" id="KW-1185">Reference proteome</keyword>
<sequence>MFARSQDNAILDEYMRRRLLRLLVLMLAFSALSCCLCSFPHAGGNLTWPDDIFPRATAPCPWGNSSVADTKGAWSEERQNLPTHRATYSMTWQAHIQCDQFIPPFDIFPKGRAPPFTLRLTSRDNTGCRLHREICLNGQERHCKSQRAKPL</sequence>
<gene>
    <name evidence="1" type="ORF">ILEXP_LOCUS24175</name>
</gene>
<dbReference type="PROSITE" id="PS51257">
    <property type="entry name" value="PROKAR_LIPOPROTEIN"/>
    <property type="match status" value="1"/>
</dbReference>
<reference evidence="1 2" key="1">
    <citation type="submission" date="2024-02" db="EMBL/GenBank/DDBJ databases">
        <authorList>
            <person name="Vignale AGUSTIN F."/>
            <person name="Sosa J E."/>
            <person name="Modenutti C."/>
        </authorList>
    </citation>
    <scope>NUCLEOTIDE SEQUENCE [LARGE SCALE GENOMIC DNA]</scope>
</reference>
<organism evidence="1 2">
    <name type="scientific">Ilex paraguariensis</name>
    <name type="common">yerba mate</name>
    <dbReference type="NCBI Taxonomy" id="185542"/>
    <lineage>
        <taxon>Eukaryota</taxon>
        <taxon>Viridiplantae</taxon>
        <taxon>Streptophyta</taxon>
        <taxon>Embryophyta</taxon>
        <taxon>Tracheophyta</taxon>
        <taxon>Spermatophyta</taxon>
        <taxon>Magnoliopsida</taxon>
        <taxon>eudicotyledons</taxon>
        <taxon>Gunneridae</taxon>
        <taxon>Pentapetalae</taxon>
        <taxon>asterids</taxon>
        <taxon>campanulids</taxon>
        <taxon>Aquifoliales</taxon>
        <taxon>Aquifoliaceae</taxon>
        <taxon>Ilex</taxon>
    </lineage>
</organism>
<dbReference type="Proteomes" id="UP001642360">
    <property type="component" value="Unassembled WGS sequence"/>
</dbReference>
<proteinExistence type="predicted"/>
<evidence type="ECO:0008006" key="3">
    <source>
        <dbReference type="Google" id="ProtNLM"/>
    </source>
</evidence>
<name>A0ABC8SF65_9AQUA</name>
<evidence type="ECO:0000313" key="2">
    <source>
        <dbReference type="Proteomes" id="UP001642360"/>
    </source>
</evidence>
<comment type="caution">
    <text evidence="1">The sequence shown here is derived from an EMBL/GenBank/DDBJ whole genome shotgun (WGS) entry which is preliminary data.</text>
</comment>